<accession>A0ABN8I605</accession>
<keyword evidence="4 6" id="KW-0472">Membrane</keyword>
<name>A0ABN8I605_9NEOP</name>
<feature type="non-terminal residue" evidence="8">
    <location>
        <position position="516"/>
    </location>
</feature>
<dbReference type="InterPro" id="IPR020846">
    <property type="entry name" value="MFS_dom"/>
</dbReference>
<dbReference type="InterPro" id="IPR036259">
    <property type="entry name" value="MFS_trans_sf"/>
</dbReference>
<keyword evidence="2 6" id="KW-0812">Transmembrane</keyword>
<feature type="transmembrane region" description="Helical" evidence="6">
    <location>
        <begin position="216"/>
        <end position="235"/>
    </location>
</feature>
<evidence type="ECO:0000259" key="7">
    <source>
        <dbReference type="PROSITE" id="PS50850"/>
    </source>
</evidence>
<dbReference type="PANTHER" id="PTHR11662">
    <property type="entry name" value="SOLUTE CARRIER FAMILY 17"/>
    <property type="match status" value="1"/>
</dbReference>
<feature type="transmembrane region" description="Helical" evidence="6">
    <location>
        <begin position="149"/>
        <end position="174"/>
    </location>
</feature>
<dbReference type="Pfam" id="PF07690">
    <property type="entry name" value="MFS_1"/>
    <property type="match status" value="1"/>
</dbReference>
<feature type="region of interest" description="Disordered" evidence="5">
    <location>
        <begin position="479"/>
        <end position="516"/>
    </location>
</feature>
<dbReference type="Gene3D" id="1.20.1250.20">
    <property type="entry name" value="MFS general substrate transporter like domains"/>
    <property type="match status" value="1"/>
</dbReference>
<feature type="transmembrane region" description="Helical" evidence="6">
    <location>
        <begin position="354"/>
        <end position="372"/>
    </location>
</feature>
<dbReference type="PANTHER" id="PTHR11662:SF336">
    <property type="entry name" value="LP19554P"/>
    <property type="match status" value="1"/>
</dbReference>
<sequence>MAVIDLKVFDVIPTRLNLWLMIFTSCWVVYMLRVNMSLNLIAMVPSPPRNVSVKSQCGSSNDALVNKSVHNADIADIREAPRQVSGGVFDWSAEQQAMILGAYFWCYPVTSLVGGMAAERWGPRYVVLISSIASAVLTALGPAAARLDYVALIVTRFFLGFAGGFIYPALHVLVARWAPPAEKGKFVSALMGGTLGTVVTWSLTGPLLEKFGWATAFYVPAALTLVWCGLWWYLVADTPTEHPRISEQERKYILDALGDRVKSSKGFPPFRSIFTSFPFLAMAVLHYGNLWGLYFIMTVGPKFVSSVLGFELTAAGIVSALPYLARLFSAAIFGAVGDCILSKKLMSTTAIRKFFCLFSHILPGVLLILLVYTGCSTALSVTMITMSMGFNGAATLTNLQNHQDLAPNYAGTLYGIANFVGSTAGFVTPIITAYFTRNGNSFDQWRPVFFVGASVYIVSAVFFILFGTGNIQPWNFIDDDKDSDKTKKGERKEMSEITIKNESYRDRKDTSLSVTS</sequence>
<evidence type="ECO:0000256" key="5">
    <source>
        <dbReference type="SAM" id="MobiDB-lite"/>
    </source>
</evidence>
<keyword evidence="9" id="KW-1185">Reference proteome</keyword>
<feature type="compositionally biased region" description="Basic and acidic residues" evidence="5">
    <location>
        <begin position="482"/>
        <end position="495"/>
    </location>
</feature>
<evidence type="ECO:0000256" key="6">
    <source>
        <dbReference type="SAM" id="Phobius"/>
    </source>
</evidence>
<evidence type="ECO:0000256" key="2">
    <source>
        <dbReference type="ARBA" id="ARBA00022692"/>
    </source>
</evidence>
<dbReference type="InterPro" id="IPR050382">
    <property type="entry name" value="MFS_Na/Anion_cotransporter"/>
</dbReference>
<evidence type="ECO:0000313" key="8">
    <source>
        <dbReference type="EMBL" id="CAH2043605.1"/>
    </source>
</evidence>
<dbReference type="CDD" id="cd17318">
    <property type="entry name" value="MFS_SLC17"/>
    <property type="match status" value="1"/>
</dbReference>
<feature type="transmembrane region" description="Helical" evidence="6">
    <location>
        <begin position="125"/>
        <end position="143"/>
    </location>
</feature>
<organism evidence="8 9">
    <name type="scientific">Iphiclides podalirius</name>
    <name type="common">scarce swallowtail</name>
    <dbReference type="NCBI Taxonomy" id="110791"/>
    <lineage>
        <taxon>Eukaryota</taxon>
        <taxon>Metazoa</taxon>
        <taxon>Ecdysozoa</taxon>
        <taxon>Arthropoda</taxon>
        <taxon>Hexapoda</taxon>
        <taxon>Insecta</taxon>
        <taxon>Pterygota</taxon>
        <taxon>Neoptera</taxon>
        <taxon>Endopterygota</taxon>
        <taxon>Lepidoptera</taxon>
        <taxon>Glossata</taxon>
        <taxon>Ditrysia</taxon>
        <taxon>Papilionoidea</taxon>
        <taxon>Papilionidae</taxon>
        <taxon>Papilioninae</taxon>
        <taxon>Iphiclides</taxon>
    </lineage>
</organism>
<feature type="transmembrane region" description="Helical" evidence="6">
    <location>
        <begin position="273"/>
        <end position="297"/>
    </location>
</feature>
<proteinExistence type="predicted"/>
<feature type="transmembrane region" description="Helical" evidence="6">
    <location>
        <begin position="186"/>
        <end position="204"/>
    </location>
</feature>
<protein>
    <recommendedName>
        <fullName evidence="7">Major facilitator superfamily (MFS) profile domain-containing protein</fullName>
    </recommendedName>
</protein>
<keyword evidence="3 6" id="KW-1133">Transmembrane helix</keyword>
<dbReference type="PROSITE" id="PS50850">
    <property type="entry name" value="MFS"/>
    <property type="match status" value="1"/>
</dbReference>
<feature type="transmembrane region" description="Helical" evidence="6">
    <location>
        <begin position="16"/>
        <end position="33"/>
    </location>
</feature>
<evidence type="ECO:0000256" key="3">
    <source>
        <dbReference type="ARBA" id="ARBA00022989"/>
    </source>
</evidence>
<evidence type="ECO:0000256" key="1">
    <source>
        <dbReference type="ARBA" id="ARBA00004141"/>
    </source>
</evidence>
<gene>
    <name evidence="8" type="ORF">IPOD504_LOCUS4370</name>
</gene>
<dbReference type="PROSITE" id="PS51257">
    <property type="entry name" value="PROKAR_LIPOPROTEIN"/>
    <property type="match status" value="1"/>
</dbReference>
<dbReference type="SUPFAM" id="SSF103473">
    <property type="entry name" value="MFS general substrate transporter"/>
    <property type="match status" value="1"/>
</dbReference>
<feature type="transmembrane region" description="Helical" evidence="6">
    <location>
        <begin position="317"/>
        <end position="342"/>
    </location>
</feature>
<feature type="domain" description="Major facilitator superfamily (MFS) profile" evidence="7">
    <location>
        <begin position="1"/>
        <end position="471"/>
    </location>
</feature>
<evidence type="ECO:0000256" key="4">
    <source>
        <dbReference type="ARBA" id="ARBA00023136"/>
    </source>
</evidence>
<dbReference type="InterPro" id="IPR011701">
    <property type="entry name" value="MFS"/>
</dbReference>
<feature type="transmembrane region" description="Helical" evidence="6">
    <location>
        <begin position="447"/>
        <end position="466"/>
    </location>
</feature>
<feature type="transmembrane region" description="Helical" evidence="6">
    <location>
        <begin position="411"/>
        <end position="435"/>
    </location>
</feature>
<dbReference type="EMBL" id="OW152827">
    <property type="protein sequence ID" value="CAH2043605.1"/>
    <property type="molecule type" value="Genomic_DNA"/>
</dbReference>
<comment type="subcellular location">
    <subcellularLocation>
        <location evidence="1">Membrane</location>
        <topology evidence="1">Multi-pass membrane protein</topology>
    </subcellularLocation>
</comment>
<dbReference type="Proteomes" id="UP000837857">
    <property type="component" value="Chromosome 15"/>
</dbReference>
<evidence type="ECO:0000313" key="9">
    <source>
        <dbReference type="Proteomes" id="UP000837857"/>
    </source>
</evidence>
<reference evidence="8" key="1">
    <citation type="submission" date="2022-03" db="EMBL/GenBank/DDBJ databases">
        <authorList>
            <person name="Martin H S."/>
        </authorList>
    </citation>
    <scope>NUCLEOTIDE SEQUENCE</scope>
</reference>